<dbReference type="GO" id="GO:0006508">
    <property type="term" value="P:proteolysis"/>
    <property type="evidence" value="ECO:0007669"/>
    <property type="project" value="UniProtKB-KW"/>
</dbReference>
<feature type="transmembrane region" description="Helical" evidence="1">
    <location>
        <begin position="54"/>
        <end position="75"/>
    </location>
</feature>
<feature type="transmembrane region" description="Helical" evidence="1">
    <location>
        <begin position="240"/>
        <end position="260"/>
    </location>
</feature>
<dbReference type="EMBL" id="FOCI01000012">
    <property type="protein sequence ID" value="SEN27336.1"/>
    <property type="molecule type" value="Genomic_DNA"/>
</dbReference>
<feature type="domain" description="CAAX prenyl protease 2/Lysostaphin resistance protein A-like" evidence="2">
    <location>
        <begin position="122"/>
        <end position="219"/>
    </location>
</feature>
<organism evidence="3 4">
    <name type="scientific">Loktanella fryxellensis</name>
    <dbReference type="NCBI Taxonomy" id="245187"/>
    <lineage>
        <taxon>Bacteria</taxon>
        <taxon>Pseudomonadati</taxon>
        <taxon>Pseudomonadota</taxon>
        <taxon>Alphaproteobacteria</taxon>
        <taxon>Rhodobacterales</taxon>
        <taxon>Roseobacteraceae</taxon>
        <taxon>Loktanella</taxon>
    </lineage>
</organism>
<keyword evidence="1" id="KW-1133">Transmembrane helix</keyword>
<accession>A0A1H8F769</accession>
<feature type="transmembrane region" description="Helical" evidence="1">
    <location>
        <begin position="95"/>
        <end position="113"/>
    </location>
</feature>
<reference evidence="3 4" key="1">
    <citation type="submission" date="2016-10" db="EMBL/GenBank/DDBJ databases">
        <authorList>
            <person name="de Groot N.N."/>
        </authorList>
    </citation>
    <scope>NUCLEOTIDE SEQUENCE [LARGE SCALE GENOMIC DNA]</scope>
    <source>
        <strain evidence="3 4">DSM 16213</strain>
    </source>
</reference>
<feature type="transmembrane region" description="Helical" evidence="1">
    <location>
        <begin position="182"/>
        <end position="200"/>
    </location>
</feature>
<dbReference type="GO" id="GO:0080120">
    <property type="term" value="P:CAAX-box protein maturation"/>
    <property type="evidence" value="ECO:0007669"/>
    <property type="project" value="UniProtKB-ARBA"/>
</dbReference>
<dbReference type="Proteomes" id="UP000199585">
    <property type="component" value="Unassembled WGS sequence"/>
</dbReference>
<name>A0A1H8F769_9RHOB</name>
<keyword evidence="1" id="KW-0472">Membrane</keyword>
<keyword evidence="1" id="KW-0812">Transmembrane</keyword>
<dbReference type="OrthoDB" id="193898at2"/>
<dbReference type="GO" id="GO:0004175">
    <property type="term" value="F:endopeptidase activity"/>
    <property type="evidence" value="ECO:0007669"/>
    <property type="project" value="UniProtKB-ARBA"/>
</dbReference>
<evidence type="ECO:0000256" key="1">
    <source>
        <dbReference type="SAM" id="Phobius"/>
    </source>
</evidence>
<dbReference type="STRING" id="245187.SAMN04488003_11263"/>
<dbReference type="InterPro" id="IPR052710">
    <property type="entry name" value="CAAX_protease"/>
</dbReference>
<sequence>MRPFSTIAARHPFTVALAVLALFVVWFTLPLVLAGPVDVTGGTGAIAMDDLGPYIVTEGIVATALLVLIAVLGWLRTTGLRGPSDPAGWRMSGWFIGPATIAVGLSWGALVALGSSTPLLRPLVQIVALALLIGLFEEGLFRGVLLHGLRSRISTGWAIVASSVLFGLFHVVNAFVGQDIGLTIIQIASSTGLGLLFGALTVQAGSVWPAVILHALWNGFALSAQMAFRLSPGSDAMAPPTPGLAALVLPALLAVAAYVVHRRWTRRMTTAGTRPVRMI</sequence>
<keyword evidence="3" id="KW-0645">Protease</keyword>
<evidence type="ECO:0000313" key="3">
    <source>
        <dbReference type="EMBL" id="SEN27336.1"/>
    </source>
</evidence>
<feature type="transmembrane region" description="Helical" evidence="1">
    <location>
        <begin position="157"/>
        <end position="176"/>
    </location>
</feature>
<protein>
    <submittedName>
        <fullName evidence="3">CAAX protease self-immunity</fullName>
    </submittedName>
</protein>
<gene>
    <name evidence="3" type="ORF">SAMN04488003_11263</name>
</gene>
<proteinExistence type="predicted"/>
<keyword evidence="4" id="KW-1185">Reference proteome</keyword>
<dbReference type="PANTHER" id="PTHR36435:SF1">
    <property type="entry name" value="CAAX AMINO TERMINAL PROTEASE FAMILY PROTEIN"/>
    <property type="match status" value="1"/>
</dbReference>
<dbReference type="AlphaFoldDB" id="A0A1H8F769"/>
<evidence type="ECO:0000313" key="4">
    <source>
        <dbReference type="Proteomes" id="UP000199585"/>
    </source>
</evidence>
<dbReference type="Pfam" id="PF02517">
    <property type="entry name" value="Rce1-like"/>
    <property type="match status" value="1"/>
</dbReference>
<dbReference type="InterPro" id="IPR003675">
    <property type="entry name" value="Rce1/LyrA-like_dom"/>
</dbReference>
<evidence type="ECO:0000259" key="2">
    <source>
        <dbReference type="Pfam" id="PF02517"/>
    </source>
</evidence>
<keyword evidence="3" id="KW-0378">Hydrolase</keyword>
<dbReference type="PANTHER" id="PTHR36435">
    <property type="entry name" value="SLR1288 PROTEIN"/>
    <property type="match status" value="1"/>
</dbReference>
<feature type="transmembrane region" description="Helical" evidence="1">
    <location>
        <begin position="207"/>
        <end position="228"/>
    </location>
</feature>
<feature type="transmembrane region" description="Helical" evidence="1">
    <location>
        <begin position="119"/>
        <end position="136"/>
    </location>
</feature>
<dbReference type="RefSeq" id="WP_089902905.1">
    <property type="nucleotide sequence ID" value="NZ_FOCI01000012.1"/>
</dbReference>